<name>D6XXM6_BACIE</name>
<dbReference type="eggNOG" id="COG0596">
    <property type="taxonomic scope" value="Bacteria"/>
</dbReference>
<protein>
    <submittedName>
        <fullName evidence="3">Alpha/beta hydrolase fold protein</fullName>
    </submittedName>
</protein>
<proteinExistence type="predicted"/>
<dbReference type="PANTHER" id="PTHR43798">
    <property type="entry name" value="MONOACYLGLYCEROL LIPASE"/>
    <property type="match status" value="1"/>
</dbReference>
<evidence type="ECO:0000259" key="2">
    <source>
        <dbReference type="Pfam" id="PF00561"/>
    </source>
</evidence>
<dbReference type="SUPFAM" id="SSF53474">
    <property type="entry name" value="alpha/beta-Hydrolases"/>
    <property type="match status" value="1"/>
</dbReference>
<sequence length="261" mass="30028">MLHYKTFLHDTSTEWVTFVHGAGGNSATWYKQVKAYRQNFNVLLVDLRGHGKSQSIKWSKNDSFKDIATDIKLVLDAEQIGKTHMVGISLGTIIIQTFSQLYPQRLASMILGGAVVRLNMRTKFLISVGNMTKHVIPYMWLYKLFAWIIMPKSNHLESRLAFVTQAKKMYQKEFIRWFKLTRAIDPFLARLQRNFNGIPTLFVMGDEDYLFLPPVEEVIRTGEGLSLEIVPDSGHVCNIDQADYFNTTTINYIKNLAAKQR</sequence>
<organism evidence="3 4">
    <name type="scientific">Bacillus selenitireducens (strain ATCC 700615 / DSM 15326 / MLS10)</name>
    <dbReference type="NCBI Taxonomy" id="439292"/>
    <lineage>
        <taxon>Bacteria</taxon>
        <taxon>Bacillati</taxon>
        <taxon>Bacillota</taxon>
        <taxon>Bacilli</taxon>
        <taxon>Bacillales</taxon>
        <taxon>Bacillaceae</taxon>
        <taxon>Salisediminibacterium</taxon>
    </lineage>
</organism>
<dbReference type="PANTHER" id="PTHR43798:SF31">
    <property type="entry name" value="AB HYDROLASE SUPERFAMILY PROTEIN YCLE"/>
    <property type="match status" value="1"/>
</dbReference>
<dbReference type="HOGENOM" id="CLU_020336_50_6_9"/>
<keyword evidence="4" id="KW-1185">Reference proteome</keyword>
<gene>
    <name evidence="3" type="ordered locus">Bsel_2568</name>
</gene>
<dbReference type="EMBL" id="CP001791">
    <property type="protein sequence ID" value="ADI00069.1"/>
    <property type="molecule type" value="Genomic_DNA"/>
</dbReference>
<evidence type="ECO:0000313" key="4">
    <source>
        <dbReference type="Proteomes" id="UP000000271"/>
    </source>
</evidence>
<accession>D6XXM6</accession>
<dbReference type="InterPro" id="IPR029058">
    <property type="entry name" value="AB_hydrolase_fold"/>
</dbReference>
<dbReference type="KEGG" id="bse:Bsel_2568"/>
<reference evidence="3" key="1">
    <citation type="submission" date="2009-10" db="EMBL/GenBank/DDBJ databases">
        <title>Complete sequence of Bacillus selenitireducens MLS10.</title>
        <authorList>
            <consortium name="US DOE Joint Genome Institute"/>
            <person name="Lucas S."/>
            <person name="Copeland A."/>
            <person name="Lapidus A."/>
            <person name="Glavina del Rio T."/>
            <person name="Dalin E."/>
            <person name="Tice H."/>
            <person name="Bruce D."/>
            <person name="Goodwin L."/>
            <person name="Pitluck S."/>
            <person name="Sims D."/>
            <person name="Brettin T."/>
            <person name="Detter J.C."/>
            <person name="Han C."/>
            <person name="Larimer F."/>
            <person name="Land M."/>
            <person name="Hauser L."/>
            <person name="Kyrpides N."/>
            <person name="Ovchinnikova G."/>
            <person name="Stolz J."/>
        </authorList>
    </citation>
    <scope>NUCLEOTIDE SEQUENCE [LARGE SCALE GENOMIC DNA]</scope>
    <source>
        <strain evidence="3">MLS10</strain>
    </source>
</reference>
<dbReference type="Proteomes" id="UP000000271">
    <property type="component" value="Chromosome"/>
</dbReference>
<dbReference type="InterPro" id="IPR050266">
    <property type="entry name" value="AB_hydrolase_sf"/>
</dbReference>
<dbReference type="AlphaFoldDB" id="D6XXM6"/>
<dbReference type="PRINTS" id="PR00111">
    <property type="entry name" value="ABHYDROLASE"/>
</dbReference>
<dbReference type="GO" id="GO:0016020">
    <property type="term" value="C:membrane"/>
    <property type="evidence" value="ECO:0007669"/>
    <property type="project" value="TreeGrafter"/>
</dbReference>
<evidence type="ECO:0000313" key="3">
    <source>
        <dbReference type="EMBL" id="ADI00069.1"/>
    </source>
</evidence>
<feature type="domain" description="AB hydrolase-1" evidence="2">
    <location>
        <begin position="15"/>
        <end position="114"/>
    </location>
</feature>
<dbReference type="GO" id="GO:0016787">
    <property type="term" value="F:hydrolase activity"/>
    <property type="evidence" value="ECO:0007669"/>
    <property type="project" value="UniProtKB-KW"/>
</dbReference>
<evidence type="ECO:0000256" key="1">
    <source>
        <dbReference type="ARBA" id="ARBA00022801"/>
    </source>
</evidence>
<dbReference type="STRING" id="439292.Bsel_2568"/>
<dbReference type="OrthoDB" id="9776853at2"/>
<dbReference type="Pfam" id="PF00561">
    <property type="entry name" value="Abhydrolase_1"/>
    <property type="match status" value="1"/>
</dbReference>
<dbReference type="Gene3D" id="3.40.50.1820">
    <property type="entry name" value="alpha/beta hydrolase"/>
    <property type="match status" value="1"/>
</dbReference>
<dbReference type="InterPro" id="IPR000073">
    <property type="entry name" value="AB_hydrolase_1"/>
</dbReference>
<dbReference type="RefSeq" id="WP_013173490.1">
    <property type="nucleotide sequence ID" value="NC_014219.1"/>
</dbReference>
<keyword evidence="1 3" id="KW-0378">Hydrolase</keyword>